<keyword evidence="8 9" id="KW-0325">Glycoprotein</keyword>
<keyword evidence="9" id="KW-0735">Signal-anchor</keyword>
<dbReference type="Proteomes" id="UP000001070">
    <property type="component" value="Unassembled WGS sequence"/>
</dbReference>
<dbReference type="PANTHER" id="PTHR12137:SF63">
    <property type="entry name" value="CARBOHYDRATE SULFOTRANSFERASE"/>
    <property type="match status" value="1"/>
</dbReference>
<evidence type="ECO:0000256" key="2">
    <source>
        <dbReference type="ARBA" id="ARBA00006339"/>
    </source>
</evidence>
<comment type="subcellular location">
    <subcellularLocation>
        <location evidence="1 9">Golgi apparatus membrane</location>
        <topology evidence="1 9">Single-pass type II membrane protein</topology>
    </subcellularLocation>
</comment>
<evidence type="ECO:0000256" key="5">
    <source>
        <dbReference type="ARBA" id="ARBA00022989"/>
    </source>
</evidence>
<dbReference type="GO" id="GO:0016051">
    <property type="term" value="P:carbohydrate biosynthetic process"/>
    <property type="evidence" value="ECO:0007669"/>
    <property type="project" value="InterPro"/>
</dbReference>
<keyword evidence="6 9" id="KW-0333">Golgi apparatus</keyword>
<sequence>MKFNKSYANCRVRRYLLIFMVLSLLLLPLSLIYLVWNEQLQKIKGYEAFNSQQLQQQHLQQQQQQQQQQQAQEQQQQQQKGQQHKLQPAGQNFRYPVLLLNKNKNKELTVVATGKTKNKWRYVDKISNETGLSLIPDYAVQTLSAEEMQEMSVRMEARLNRLRDKCSEYGLDVLGQDSWHTPNTWEFLVNKKYHIIWCNVFKAASSSWMFNFNVLAGYSPDYLLKTKKILLNLARDRYPRVTLQELREAQNDSITFIIARNPFERLLSAYRDKIVFALPYSFHDKLGRSIVRGYRKKPQLIARAGNTKYPSFPEFVHWLLDQVKRGNYIDMHFVSATSFCTPCLIRFDMILKFESLAEDQLYLIEKTGLQRVIAPVWRNMGKGGRKTEELQQQFYSQLTRQEMLELYEYYKFDFDLFGYDIKEYLQYARADELEGAAASGA</sequence>
<evidence type="ECO:0000256" key="3">
    <source>
        <dbReference type="ARBA" id="ARBA00022679"/>
    </source>
</evidence>
<dbReference type="OrthoDB" id="2019940at2759"/>
<dbReference type="eggNOG" id="KOG4651">
    <property type="taxonomic scope" value="Eukaryota"/>
</dbReference>
<keyword evidence="10" id="KW-0175">Coiled coil</keyword>
<feature type="transmembrane region" description="Helical" evidence="9">
    <location>
        <begin position="12"/>
        <end position="36"/>
    </location>
</feature>
<keyword evidence="5 9" id="KW-1133">Transmembrane helix</keyword>
<dbReference type="STRING" id="7222.B4IWQ1"/>
<accession>B4IWQ1</accession>
<feature type="coiled-coil region" evidence="10">
    <location>
        <begin position="51"/>
        <end position="79"/>
    </location>
</feature>
<evidence type="ECO:0000256" key="10">
    <source>
        <dbReference type="SAM" id="Coils"/>
    </source>
</evidence>
<dbReference type="OMA" id="RWLLCQW"/>
<dbReference type="EC" id="2.8.2.-" evidence="9"/>
<keyword evidence="4 9" id="KW-0812">Transmembrane</keyword>
<keyword evidence="12" id="KW-1185">Reference proteome</keyword>
<dbReference type="HOGENOM" id="CLU_043398_4_0_1"/>
<dbReference type="KEGG" id="dgr:6558879"/>
<dbReference type="InterPro" id="IPR018011">
    <property type="entry name" value="Carb_sulfotrans_8-10"/>
</dbReference>
<organism evidence="12">
    <name type="scientific">Drosophila grimshawi</name>
    <name type="common">Hawaiian fruit fly</name>
    <name type="synonym">Idiomyia grimshawi</name>
    <dbReference type="NCBI Taxonomy" id="7222"/>
    <lineage>
        <taxon>Eukaryota</taxon>
        <taxon>Metazoa</taxon>
        <taxon>Ecdysozoa</taxon>
        <taxon>Arthropoda</taxon>
        <taxon>Hexapoda</taxon>
        <taxon>Insecta</taxon>
        <taxon>Pterygota</taxon>
        <taxon>Neoptera</taxon>
        <taxon>Endopterygota</taxon>
        <taxon>Diptera</taxon>
        <taxon>Brachycera</taxon>
        <taxon>Muscomorpha</taxon>
        <taxon>Ephydroidea</taxon>
        <taxon>Drosophilidae</taxon>
        <taxon>Drosophila</taxon>
        <taxon>Hawaiian Drosophila</taxon>
    </lineage>
</organism>
<evidence type="ECO:0000256" key="1">
    <source>
        <dbReference type="ARBA" id="ARBA00004323"/>
    </source>
</evidence>
<dbReference type="GO" id="GO:0008146">
    <property type="term" value="F:sulfotransferase activity"/>
    <property type="evidence" value="ECO:0007669"/>
    <property type="project" value="InterPro"/>
</dbReference>
<evidence type="ECO:0000256" key="6">
    <source>
        <dbReference type="ARBA" id="ARBA00023034"/>
    </source>
</evidence>
<dbReference type="PANTHER" id="PTHR12137">
    <property type="entry name" value="CARBOHYDRATE SULFOTRANSFERASE"/>
    <property type="match status" value="1"/>
</dbReference>
<dbReference type="EMBL" id="CH916366">
    <property type="protein sequence ID" value="EDV96277.1"/>
    <property type="molecule type" value="Genomic_DNA"/>
</dbReference>
<evidence type="ECO:0000256" key="7">
    <source>
        <dbReference type="ARBA" id="ARBA00023136"/>
    </source>
</evidence>
<reference evidence="11 12" key="1">
    <citation type="journal article" date="2007" name="Nature">
        <title>Evolution of genes and genomes on the Drosophila phylogeny.</title>
        <authorList>
            <consortium name="Drosophila 12 Genomes Consortium"/>
            <person name="Clark A.G."/>
            <person name="Eisen M.B."/>
            <person name="Smith D.R."/>
            <person name="Bergman C.M."/>
            <person name="Oliver B."/>
            <person name="Markow T.A."/>
            <person name="Kaufman T.C."/>
            <person name="Kellis M."/>
            <person name="Gelbart W."/>
            <person name="Iyer V.N."/>
            <person name="Pollard D.A."/>
            <person name="Sackton T.B."/>
            <person name="Larracuente A.M."/>
            <person name="Singh N.D."/>
            <person name="Abad J.P."/>
            <person name="Abt D.N."/>
            <person name="Adryan B."/>
            <person name="Aguade M."/>
            <person name="Akashi H."/>
            <person name="Anderson W.W."/>
            <person name="Aquadro C.F."/>
            <person name="Ardell D.H."/>
            <person name="Arguello R."/>
            <person name="Artieri C.G."/>
            <person name="Barbash D.A."/>
            <person name="Barker D."/>
            <person name="Barsanti P."/>
            <person name="Batterham P."/>
            <person name="Batzoglou S."/>
            <person name="Begun D."/>
            <person name="Bhutkar A."/>
            <person name="Blanco E."/>
            <person name="Bosak S.A."/>
            <person name="Bradley R.K."/>
            <person name="Brand A.D."/>
            <person name="Brent M.R."/>
            <person name="Brooks A.N."/>
            <person name="Brown R.H."/>
            <person name="Butlin R.K."/>
            <person name="Caggese C."/>
            <person name="Calvi B.R."/>
            <person name="Bernardo de Carvalho A."/>
            <person name="Caspi A."/>
            <person name="Castrezana S."/>
            <person name="Celniker S.E."/>
            <person name="Chang J.L."/>
            <person name="Chapple C."/>
            <person name="Chatterji S."/>
            <person name="Chinwalla A."/>
            <person name="Civetta A."/>
            <person name="Clifton S.W."/>
            <person name="Comeron J.M."/>
            <person name="Costello J.C."/>
            <person name="Coyne J.A."/>
            <person name="Daub J."/>
            <person name="David R.G."/>
            <person name="Delcher A.L."/>
            <person name="Delehaunty K."/>
            <person name="Do C.B."/>
            <person name="Ebling H."/>
            <person name="Edwards K."/>
            <person name="Eickbush T."/>
            <person name="Evans J.D."/>
            <person name="Filipski A."/>
            <person name="Findeiss S."/>
            <person name="Freyhult E."/>
            <person name="Fulton L."/>
            <person name="Fulton R."/>
            <person name="Garcia A.C."/>
            <person name="Gardiner A."/>
            <person name="Garfield D.A."/>
            <person name="Garvin B.E."/>
            <person name="Gibson G."/>
            <person name="Gilbert D."/>
            <person name="Gnerre S."/>
            <person name="Godfrey J."/>
            <person name="Good R."/>
            <person name="Gotea V."/>
            <person name="Gravely B."/>
            <person name="Greenberg A.J."/>
            <person name="Griffiths-Jones S."/>
            <person name="Gross S."/>
            <person name="Guigo R."/>
            <person name="Gustafson E.A."/>
            <person name="Haerty W."/>
            <person name="Hahn M.W."/>
            <person name="Halligan D.L."/>
            <person name="Halpern A.L."/>
            <person name="Halter G.M."/>
            <person name="Han M.V."/>
            <person name="Heger A."/>
            <person name="Hillier L."/>
            <person name="Hinrichs A.S."/>
            <person name="Holmes I."/>
            <person name="Hoskins R.A."/>
            <person name="Hubisz M.J."/>
            <person name="Hultmark D."/>
            <person name="Huntley M.A."/>
            <person name="Jaffe D.B."/>
            <person name="Jagadeeshan S."/>
            <person name="Jeck W.R."/>
            <person name="Johnson J."/>
            <person name="Jones C.D."/>
            <person name="Jordan W.C."/>
            <person name="Karpen G.H."/>
            <person name="Kataoka E."/>
            <person name="Keightley P.D."/>
            <person name="Kheradpour P."/>
            <person name="Kirkness E.F."/>
            <person name="Koerich L.B."/>
            <person name="Kristiansen K."/>
            <person name="Kudrna D."/>
            <person name="Kulathinal R.J."/>
            <person name="Kumar S."/>
            <person name="Kwok R."/>
            <person name="Lander E."/>
            <person name="Langley C.H."/>
            <person name="Lapoint R."/>
            <person name="Lazzaro B.P."/>
            <person name="Lee S.J."/>
            <person name="Levesque L."/>
            <person name="Li R."/>
            <person name="Lin C.F."/>
            <person name="Lin M.F."/>
            <person name="Lindblad-Toh K."/>
            <person name="Llopart A."/>
            <person name="Long M."/>
            <person name="Low L."/>
            <person name="Lozovsky E."/>
            <person name="Lu J."/>
            <person name="Luo M."/>
            <person name="Machado C.A."/>
            <person name="Makalowski W."/>
            <person name="Marzo M."/>
            <person name="Matsuda M."/>
            <person name="Matzkin L."/>
            <person name="McAllister B."/>
            <person name="McBride C.S."/>
            <person name="McKernan B."/>
            <person name="McKernan K."/>
            <person name="Mendez-Lago M."/>
            <person name="Minx P."/>
            <person name="Mollenhauer M.U."/>
            <person name="Montooth K."/>
            <person name="Mount S.M."/>
            <person name="Mu X."/>
            <person name="Myers E."/>
            <person name="Negre B."/>
            <person name="Newfeld S."/>
            <person name="Nielsen R."/>
            <person name="Noor M.A."/>
            <person name="O'Grady P."/>
            <person name="Pachter L."/>
            <person name="Papaceit M."/>
            <person name="Parisi M.J."/>
            <person name="Parisi M."/>
            <person name="Parts L."/>
            <person name="Pedersen J.S."/>
            <person name="Pesole G."/>
            <person name="Phillippy A.M."/>
            <person name="Ponting C.P."/>
            <person name="Pop M."/>
            <person name="Porcelli D."/>
            <person name="Powell J.R."/>
            <person name="Prohaska S."/>
            <person name="Pruitt K."/>
            <person name="Puig M."/>
            <person name="Quesneville H."/>
            <person name="Ram K.R."/>
            <person name="Rand D."/>
            <person name="Rasmussen M.D."/>
            <person name="Reed L.K."/>
            <person name="Reenan R."/>
            <person name="Reily A."/>
            <person name="Remington K.A."/>
            <person name="Rieger T.T."/>
            <person name="Ritchie M.G."/>
            <person name="Robin C."/>
            <person name="Rogers Y.H."/>
            <person name="Rohde C."/>
            <person name="Rozas J."/>
            <person name="Rubenfield M.J."/>
            <person name="Ruiz A."/>
            <person name="Russo S."/>
            <person name="Salzberg S.L."/>
            <person name="Sanchez-Gracia A."/>
            <person name="Saranga D.J."/>
            <person name="Sato H."/>
            <person name="Schaeffer S.W."/>
            <person name="Schatz M.C."/>
            <person name="Schlenke T."/>
            <person name="Schwartz R."/>
            <person name="Segarra C."/>
            <person name="Singh R.S."/>
            <person name="Sirot L."/>
            <person name="Sirota M."/>
            <person name="Sisneros N.B."/>
            <person name="Smith C.D."/>
            <person name="Smith T.F."/>
            <person name="Spieth J."/>
            <person name="Stage D.E."/>
            <person name="Stark A."/>
            <person name="Stephan W."/>
            <person name="Strausberg R.L."/>
            <person name="Strempel S."/>
            <person name="Sturgill D."/>
            <person name="Sutton G."/>
            <person name="Sutton G.G."/>
            <person name="Tao W."/>
            <person name="Teichmann S."/>
            <person name="Tobari Y.N."/>
            <person name="Tomimura Y."/>
            <person name="Tsolas J.M."/>
            <person name="Valente V.L."/>
            <person name="Venter E."/>
            <person name="Venter J.C."/>
            <person name="Vicario S."/>
            <person name="Vieira F.G."/>
            <person name="Vilella A.J."/>
            <person name="Villasante A."/>
            <person name="Walenz B."/>
            <person name="Wang J."/>
            <person name="Wasserman M."/>
            <person name="Watts T."/>
            <person name="Wilson D."/>
            <person name="Wilson R.K."/>
            <person name="Wing R.A."/>
            <person name="Wolfner M.F."/>
            <person name="Wong A."/>
            <person name="Wong G.K."/>
            <person name="Wu C.I."/>
            <person name="Wu G."/>
            <person name="Yamamoto D."/>
            <person name="Yang H.P."/>
            <person name="Yang S.P."/>
            <person name="Yorke J.A."/>
            <person name="Yoshida K."/>
            <person name="Zdobnov E."/>
            <person name="Zhang P."/>
            <person name="Zhang Y."/>
            <person name="Zimin A.V."/>
            <person name="Baldwin J."/>
            <person name="Abdouelleil A."/>
            <person name="Abdulkadir J."/>
            <person name="Abebe A."/>
            <person name="Abera B."/>
            <person name="Abreu J."/>
            <person name="Acer S.C."/>
            <person name="Aftuck L."/>
            <person name="Alexander A."/>
            <person name="An P."/>
            <person name="Anderson E."/>
            <person name="Anderson S."/>
            <person name="Arachi H."/>
            <person name="Azer M."/>
            <person name="Bachantsang P."/>
            <person name="Barry A."/>
            <person name="Bayul T."/>
            <person name="Berlin A."/>
            <person name="Bessette D."/>
            <person name="Bloom T."/>
            <person name="Blye J."/>
            <person name="Boguslavskiy L."/>
            <person name="Bonnet C."/>
            <person name="Boukhgalter B."/>
            <person name="Bourzgui I."/>
            <person name="Brown A."/>
            <person name="Cahill P."/>
            <person name="Channer S."/>
            <person name="Cheshatsang Y."/>
            <person name="Chuda L."/>
            <person name="Citroen M."/>
            <person name="Collymore A."/>
            <person name="Cooke P."/>
            <person name="Costello M."/>
            <person name="D'Aco K."/>
            <person name="Daza R."/>
            <person name="De Haan G."/>
            <person name="DeGray S."/>
            <person name="DeMaso C."/>
            <person name="Dhargay N."/>
            <person name="Dooley K."/>
            <person name="Dooley E."/>
            <person name="Doricent M."/>
            <person name="Dorje P."/>
            <person name="Dorjee K."/>
            <person name="Dupes A."/>
            <person name="Elong R."/>
            <person name="Falk J."/>
            <person name="Farina A."/>
            <person name="Faro S."/>
            <person name="Ferguson D."/>
            <person name="Fisher S."/>
            <person name="Foley C.D."/>
            <person name="Franke A."/>
            <person name="Friedrich D."/>
            <person name="Gadbois L."/>
            <person name="Gearin G."/>
            <person name="Gearin C.R."/>
            <person name="Giannoukos G."/>
            <person name="Goode T."/>
            <person name="Graham J."/>
            <person name="Grandbois E."/>
            <person name="Grewal S."/>
            <person name="Gyaltsen K."/>
            <person name="Hafez N."/>
            <person name="Hagos B."/>
            <person name="Hall J."/>
            <person name="Henson C."/>
            <person name="Hollinger A."/>
            <person name="Honan T."/>
            <person name="Huard M.D."/>
            <person name="Hughes L."/>
            <person name="Hurhula B."/>
            <person name="Husby M.E."/>
            <person name="Kamat A."/>
            <person name="Kanga B."/>
            <person name="Kashin S."/>
            <person name="Khazanovich D."/>
            <person name="Kisner P."/>
            <person name="Lance K."/>
            <person name="Lara M."/>
            <person name="Lee W."/>
            <person name="Lennon N."/>
            <person name="Letendre F."/>
            <person name="LeVine R."/>
            <person name="Lipovsky A."/>
            <person name="Liu X."/>
            <person name="Liu J."/>
            <person name="Liu S."/>
            <person name="Lokyitsang T."/>
            <person name="Lokyitsang Y."/>
            <person name="Lubonja R."/>
            <person name="Lui A."/>
            <person name="MacDonald P."/>
            <person name="Magnisalis V."/>
            <person name="Maru K."/>
            <person name="Matthews C."/>
            <person name="McCusker W."/>
            <person name="McDonough S."/>
            <person name="Mehta T."/>
            <person name="Meldrim J."/>
            <person name="Meneus L."/>
            <person name="Mihai O."/>
            <person name="Mihalev A."/>
            <person name="Mihova T."/>
            <person name="Mittelman R."/>
            <person name="Mlenga V."/>
            <person name="Montmayeur A."/>
            <person name="Mulrain L."/>
            <person name="Navidi A."/>
            <person name="Naylor J."/>
            <person name="Negash T."/>
            <person name="Nguyen T."/>
            <person name="Nguyen N."/>
            <person name="Nicol R."/>
            <person name="Norbu C."/>
            <person name="Norbu N."/>
            <person name="Novod N."/>
            <person name="O'Neill B."/>
            <person name="Osman S."/>
            <person name="Markiewicz E."/>
            <person name="Oyono O.L."/>
            <person name="Patti C."/>
            <person name="Phunkhang P."/>
            <person name="Pierre F."/>
            <person name="Priest M."/>
            <person name="Raghuraman S."/>
            <person name="Rege F."/>
            <person name="Reyes R."/>
            <person name="Rise C."/>
            <person name="Rogov P."/>
            <person name="Ross K."/>
            <person name="Ryan E."/>
            <person name="Settipalli S."/>
            <person name="Shea T."/>
            <person name="Sherpa N."/>
            <person name="Shi L."/>
            <person name="Shih D."/>
            <person name="Sparrow T."/>
            <person name="Spaulding J."/>
            <person name="Stalker J."/>
            <person name="Stange-Thomann N."/>
            <person name="Stavropoulos S."/>
            <person name="Stone C."/>
            <person name="Strader C."/>
            <person name="Tesfaye S."/>
            <person name="Thomson T."/>
            <person name="Thoulutsang Y."/>
            <person name="Thoulutsang D."/>
            <person name="Topham K."/>
            <person name="Topping I."/>
            <person name="Tsamla T."/>
            <person name="Vassiliev H."/>
            <person name="Vo A."/>
            <person name="Wangchuk T."/>
            <person name="Wangdi T."/>
            <person name="Weiand M."/>
            <person name="Wilkinson J."/>
            <person name="Wilson A."/>
            <person name="Yadav S."/>
            <person name="Young G."/>
            <person name="Yu Q."/>
            <person name="Zembek L."/>
            <person name="Zhong D."/>
            <person name="Zimmer A."/>
            <person name="Zwirko Z."/>
            <person name="Jaffe D.B."/>
            <person name="Alvarez P."/>
            <person name="Brockman W."/>
            <person name="Butler J."/>
            <person name="Chin C."/>
            <person name="Gnerre S."/>
            <person name="Grabherr M."/>
            <person name="Kleber M."/>
            <person name="Mauceli E."/>
            <person name="MacCallum I."/>
        </authorList>
    </citation>
    <scope>NUCLEOTIDE SEQUENCE [LARGE SCALE GENOMIC DNA]</scope>
    <source>
        <strain evidence="12">Tucson 15287-2541.00</strain>
    </source>
</reference>
<proteinExistence type="inferred from homology"/>
<dbReference type="FunCoup" id="B4IWQ1">
    <property type="interactions" value="12"/>
</dbReference>
<comment type="similarity">
    <text evidence="2 9">Belongs to the sulfotransferase 2 family.</text>
</comment>
<evidence type="ECO:0000256" key="8">
    <source>
        <dbReference type="ARBA" id="ARBA00023180"/>
    </source>
</evidence>
<dbReference type="AlphaFoldDB" id="B4IWQ1"/>
<dbReference type="InterPro" id="IPR005331">
    <property type="entry name" value="Sulfotransferase"/>
</dbReference>
<evidence type="ECO:0000256" key="4">
    <source>
        <dbReference type="ARBA" id="ARBA00022692"/>
    </source>
</evidence>
<gene>
    <name evidence="11" type="primary">Dgri\GH15296</name>
    <name evidence="11" type="ORF">Dgri_GH15296</name>
</gene>
<evidence type="ECO:0000313" key="12">
    <source>
        <dbReference type="Proteomes" id="UP000001070"/>
    </source>
</evidence>
<dbReference type="GO" id="GO:0000139">
    <property type="term" value="C:Golgi membrane"/>
    <property type="evidence" value="ECO:0007669"/>
    <property type="project" value="UniProtKB-SubCell"/>
</dbReference>
<evidence type="ECO:0000313" key="11">
    <source>
        <dbReference type="EMBL" id="EDV96277.1"/>
    </source>
</evidence>
<keyword evidence="3 9" id="KW-0808">Transferase</keyword>
<dbReference type="Pfam" id="PF03567">
    <property type="entry name" value="Sulfotransfer_2"/>
    <property type="match status" value="1"/>
</dbReference>
<dbReference type="PhylomeDB" id="B4IWQ1"/>
<keyword evidence="7 9" id="KW-0472">Membrane</keyword>
<name>B4IWQ1_DROGR</name>
<protein>
    <recommendedName>
        <fullName evidence="9">Carbohydrate sulfotransferase</fullName>
        <ecNumber evidence="9">2.8.2.-</ecNumber>
    </recommendedName>
</protein>
<keyword evidence="9" id="KW-0119">Carbohydrate metabolism</keyword>
<evidence type="ECO:0000256" key="9">
    <source>
        <dbReference type="RuleBase" id="RU364020"/>
    </source>
</evidence>
<dbReference type="InParanoid" id="B4IWQ1"/>